<organism evidence="8">
    <name type="scientific">Salmonella enterica</name>
    <name type="common">Salmonella choleraesuis</name>
    <dbReference type="NCBI Taxonomy" id="28901"/>
    <lineage>
        <taxon>Bacteria</taxon>
        <taxon>Pseudomonadati</taxon>
        <taxon>Pseudomonadota</taxon>
        <taxon>Gammaproteobacteria</taxon>
        <taxon>Enterobacterales</taxon>
        <taxon>Enterobacteriaceae</taxon>
        <taxon>Salmonella</taxon>
    </lineage>
</organism>
<name>A0A3J5R0G1_SALER</name>
<dbReference type="AlphaFoldDB" id="A0A3J5R0G1"/>
<evidence type="ECO:0000256" key="4">
    <source>
        <dbReference type="ARBA" id="ARBA00022692"/>
    </source>
</evidence>
<dbReference type="Proteomes" id="UP000839513">
    <property type="component" value="Unassembled WGS sequence"/>
</dbReference>
<reference evidence="8" key="1">
    <citation type="submission" date="2018-11" db="EMBL/GenBank/DDBJ databases">
        <authorList>
            <consortium name="PulseNet: The National Subtyping Network for Foodborne Disease Surveillance"/>
            <person name="Tarr C.L."/>
            <person name="Trees E."/>
            <person name="Katz L.S."/>
            <person name="Carleton-Romer H.A."/>
            <person name="Stroika S."/>
            <person name="Kucerova Z."/>
            <person name="Roache K.F."/>
            <person name="Sabol A.L."/>
            <person name="Besser J."/>
            <person name="Gerner-Smidt P."/>
        </authorList>
    </citation>
    <scope>NUCLEOTIDE SEQUENCE [LARGE SCALE GENOMIC DNA]</scope>
    <source>
        <strain evidence="8">PNUSAS059687</strain>
    </source>
</reference>
<keyword evidence="6 7" id="KW-0472">Membrane</keyword>
<evidence type="ECO:0000256" key="5">
    <source>
        <dbReference type="ARBA" id="ARBA00022989"/>
    </source>
</evidence>
<evidence type="ECO:0000256" key="1">
    <source>
        <dbReference type="ARBA" id="ARBA00004651"/>
    </source>
</evidence>
<dbReference type="InterPro" id="IPR002771">
    <property type="entry name" value="Multi_antbiot-R_MarC"/>
</dbReference>
<comment type="caution">
    <text evidence="7">Lacks conserved residue(s) required for the propagation of feature annotation.</text>
</comment>
<dbReference type="EMBL" id="RNUA01000046">
    <property type="protein sequence ID" value="MHS98795.1"/>
    <property type="molecule type" value="Genomic_DNA"/>
</dbReference>
<feature type="transmembrane region" description="Helical" evidence="7">
    <location>
        <begin position="58"/>
        <end position="78"/>
    </location>
</feature>
<keyword evidence="5 7" id="KW-1133">Transmembrane helix</keyword>
<feature type="transmembrane region" description="Helical" evidence="7">
    <location>
        <begin position="15"/>
        <end position="37"/>
    </location>
</feature>
<gene>
    <name evidence="8" type="ORF">EEN88_13310</name>
</gene>
<sequence>MRGHSVCPADHSQPVWPLCARLAAAFAALRVLSWGVLKMATPICCFMRESGIDALTRIMGFLLICMGMQFGITAVRNVGIMHV</sequence>
<comment type="subcellular location">
    <subcellularLocation>
        <location evidence="1 7">Cell membrane</location>
        <topology evidence="1 7">Multi-pass membrane protein</topology>
    </subcellularLocation>
</comment>
<evidence type="ECO:0000256" key="6">
    <source>
        <dbReference type="ARBA" id="ARBA00023136"/>
    </source>
</evidence>
<evidence type="ECO:0000313" key="8">
    <source>
        <dbReference type="EMBL" id="MHS98795.1"/>
    </source>
</evidence>
<keyword evidence="3" id="KW-1003">Cell membrane</keyword>
<keyword evidence="4 7" id="KW-0812">Transmembrane</keyword>
<accession>A0A3J5R0G1</accession>
<dbReference type="Pfam" id="PF01914">
    <property type="entry name" value="MarC"/>
    <property type="match status" value="1"/>
</dbReference>
<protein>
    <recommendedName>
        <fullName evidence="7">UPF0056 membrane protein</fullName>
    </recommendedName>
</protein>
<evidence type="ECO:0000256" key="2">
    <source>
        <dbReference type="ARBA" id="ARBA00009784"/>
    </source>
</evidence>
<dbReference type="GO" id="GO:0005886">
    <property type="term" value="C:plasma membrane"/>
    <property type="evidence" value="ECO:0007669"/>
    <property type="project" value="UniProtKB-SubCell"/>
</dbReference>
<evidence type="ECO:0000256" key="7">
    <source>
        <dbReference type="RuleBase" id="RU362048"/>
    </source>
</evidence>
<proteinExistence type="inferred from homology"/>
<comment type="caution">
    <text evidence="8">The sequence shown here is derived from an EMBL/GenBank/DDBJ whole genome shotgun (WGS) entry which is preliminary data.</text>
</comment>
<evidence type="ECO:0000256" key="3">
    <source>
        <dbReference type="ARBA" id="ARBA00022475"/>
    </source>
</evidence>
<comment type="similarity">
    <text evidence="2 7">Belongs to the UPF0056 (MarC) family.</text>
</comment>